<evidence type="ECO:0000313" key="3">
    <source>
        <dbReference type="Proteomes" id="UP000054007"/>
    </source>
</evidence>
<dbReference type="Proteomes" id="UP000054007">
    <property type="component" value="Unassembled WGS sequence"/>
</dbReference>
<organism evidence="2 3">
    <name type="scientific">Cylindrobasidium torrendii FP15055 ss-10</name>
    <dbReference type="NCBI Taxonomy" id="1314674"/>
    <lineage>
        <taxon>Eukaryota</taxon>
        <taxon>Fungi</taxon>
        <taxon>Dikarya</taxon>
        <taxon>Basidiomycota</taxon>
        <taxon>Agaricomycotina</taxon>
        <taxon>Agaricomycetes</taxon>
        <taxon>Agaricomycetidae</taxon>
        <taxon>Agaricales</taxon>
        <taxon>Marasmiineae</taxon>
        <taxon>Physalacriaceae</taxon>
        <taxon>Cylindrobasidium</taxon>
    </lineage>
</organism>
<accession>A0A0D7B1X0</accession>
<dbReference type="EMBL" id="KN880626">
    <property type="protein sequence ID" value="KIY64618.1"/>
    <property type="molecule type" value="Genomic_DNA"/>
</dbReference>
<feature type="compositionally biased region" description="Polar residues" evidence="1">
    <location>
        <begin position="209"/>
        <end position="218"/>
    </location>
</feature>
<name>A0A0D7B1X0_9AGAR</name>
<protein>
    <submittedName>
        <fullName evidence="2">Uncharacterized protein</fullName>
    </submittedName>
</protein>
<feature type="compositionally biased region" description="Basic and acidic residues" evidence="1">
    <location>
        <begin position="229"/>
        <end position="241"/>
    </location>
</feature>
<gene>
    <name evidence="2" type="ORF">CYLTODRAFT_425029</name>
</gene>
<dbReference type="AlphaFoldDB" id="A0A0D7B1X0"/>
<feature type="region of interest" description="Disordered" evidence="1">
    <location>
        <begin position="177"/>
        <end position="270"/>
    </location>
</feature>
<evidence type="ECO:0000313" key="2">
    <source>
        <dbReference type="EMBL" id="KIY64618.1"/>
    </source>
</evidence>
<proteinExistence type="predicted"/>
<feature type="compositionally biased region" description="Low complexity" evidence="1">
    <location>
        <begin position="177"/>
        <end position="191"/>
    </location>
</feature>
<keyword evidence="3" id="KW-1185">Reference proteome</keyword>
<sequence>MHPSAGDLECYGGLYAGEFTQFLDSALNKIQVQPIMQSWFWRGDLAFVPCNTALCDILDLYRRNTRCDVYKRQRFDQVEVLSNAVRYTLVHRILRSLDRRLFTRHPVTGVVTEHKFPYITLPEFELTAHPCIAHLHADILMRRNQEFVSPAACELSKFLMAAPFDWRTLPRSPCLPLTSNTSSSSSSSHSLPEIHCPPLRTARKHPLSVDTSDTNTQPGRYHPGAVKNATRESTRTEEGRPAKKLRLSPRITRKPLRVLTQRPSGRPVWR</sequence>
<feature type="compositionally biased region" description="Basic residues" evidence="1">
    <location>
        <begin position="242"/>
        <end position="256"/>
    </location>
</feature>
<reference evidence="2 3" key="1">
    <citation type="journal article" date="2015" name="Fungal Genet. Biol.">
        <title>Evolution of novel wood decay mechanisms in Agaricales revealed by the genome sequences of Fistulina hepatica and Cylindrobasidium torrendii.</title>
        <authorList>
            <person name="Floudas D."/>
            <person name="Held B.W."/>
            <person name="Riley R."/>
            <person name="Nagy L.G."/>
            <person name="Koehler G."/>
            <person name="Ransdell A.S."/>
            <person name="Younus H."/>
            <person name="Chow J."/>
            <person name="Chiniquy J."/>
            <person name="Lipzen A."/>
            <person name="Tritt A."/>
            <person name="Sun H."/>
            <person name="Haridas S."/>
            <person name="LaButti K."/>
            <person name="Ohm R.A."/>
            <person name="Kues U."/>
            <person name="Blanchette R.A."/>
            <person name="Grigoriev I.V."/>
            <person name="Minto R.E."/>
            <person name="Hibbett D.S."/>
        </authorList>
    </citation>
    <scope>NUCLEOTIDE SEQUENCE [LARGE SCALE GENOMIC DNA]</scope>
    <source>
        <strain evidence="2 3">FP15055 ss-10</strain>
    </source>
</reference>
<evidence type="ECO:0000256" key="1">
    <source>
        <dbReference type="SAM" id="MobiDB-lite"/>
    </source>
</evidence>